<dbReference type="CDD" id="cd03257">
    <property type="entry name" value="ABC_NikE_OppD_transporters"/>
    <property type="match status" value="2"/>
</dbReference>
<organism evidence="6 7">
    <name type="scientific">Staphylococcus warneri</name>
    <dbReference type="NCBI Taxonomy" id="1292"/>
    <lineage>
        <taxon>Bacteria</taxon>
        <taxon>Bacillati</taxon>
        <taxon>Bacillota</taxon>
        <taxon>Bacilli</taxon>
        <taxon>Bacillales</taxon>
        <taxon>Staphylococcaceae</taxon>
        <taxon>Staphylococcus</taxon>
    </lineage>
</organism>
<keyword evidence="3" id="KW-0547">Nucleotide-binding</keyword>
<dbReference type="GO" id="GO:0015833">
    <property type="term" value="P:peptide transport"/>
    <property type="evidence" value="ECO:0007669"/>
    <property type="project" value="InterPro"/>
</dbReference>
<dbReference type="EMBL" id="PZEV01000047">
    <property type="protein sequence ID" value="PTI49844.1"/>
    <property type="molecule type" value="Genomic_DNA"/>
</dbReference>
<dbReference type="PROSITE" id="PS50893">
    <property type="entry name" value="ABC_TRANSPORTER_2"/>
    <property type="match status" value="2"/>
</dbReference>
<feature type="domain" description="ABC transporter" evidence="5">
    <location>
        <begin position="277"/>
        <end position="522"/>
    </location>
</feature>
<dbReference type="PANTHER" id="PTHR43776">
    <property type="entry name" value="TRANSPORT ATP-BINDING PROTEIN"/>
    <property type="match status" value="1"/>
</dbReference>
<keyword evidence="4 6" id="KW-0067">ATP-binding</keyword>
<evidence type="ECO:0000256" key="3">
    <source>
        <dbReference type="ARBA" id="ARBA00022741"/>
    </source>
</evidence>
<dbReference type="InterPro" id="IPR027417">
    <property type="entry name" value="P-loop_NTPase"/>
</dbReference>
<evidence type="ECO:0000256" key="1">
    <source>
        <dbReference type="ARBA" id="ARBA00005417"/>
    </source>
</evidence>
<evidence type="ECO:0000259" key="5">
    <source>
        <dbReference type="PROSITE" id="PS50893"/>
    </source>
</evidence>
<dbReference type="SMART" id="SM00382">
    <property type="entry name" value="AAA"/>
    <property type="match status" value="2"/>
</dbReference>
<dbReference type="InterPro" id="IPR013563">
    <property type="entry name" value="Oligopep_ABC_C"/>
</dbReference>
<dbReference type="SUPFAM" id="SSF52540">
    <property type="entry name" value="P-loop containing nucleoside triphosphate hydrolases"/>
    <property type="match status" value="2"/>
</dbReference>
<dbReference type="PANTHER" id="PTHR43776:SF7">
    <property type="entry name" value="D,D-DIPEPTIDE TRANSPORT ATP-BINDING PROTEIN DDPF-RELATED"/>
    <property type="match status" value="1"/>
</dbReference>
<dbReference type="Proteomes" id="UP000240717">
    <property type="component" value="Unassembled WGS sequence"/>
</dbReference>
<keyword evidence="2" id="KW-0813">Transport</keyword>
<reference evidence="6 7" key="1">
    <citation type="journal article" date="2016" name="Front. Microbiol.">
        <title>Comprehensive Phylogenetic Analysis of Bovine Non-aureus Staphylococci Species Based on Whole-Genome Sequencing.</title>
        <authorList>
            <person name="Naushad S."/>
            <person name="Barkema H.W."/>
            <person name="Luby C."/>
            <person name="Condas L.A."/>
            <person name="Nobrega D.B."/>
            <person name="Carson D.A."/>
            <person name="De Buck J."/>
        </authorList>
    </citation>
    <scope>NUCLEOTIDE SEQUENCE [LARGE SCALE GENOMIC DNA]</scope>
    <source>
        <strain evidence="6 7">SNUC 2993</strain>
    </source>
</reference>
<sequence>MSSLLEVNHLGVSFDYDKHSVQAVRDVSFKVDKKTILGIVGESGSGKSVTAKAILGLLPDYPKHSLTGDIIFNGEHINHVSKKKIQDIRGRDIAMIFQDPLTSLNPRMSIGNQIIEVIVKHRQIGKKQAKAMTIDILKSVGIKQAENQLHAYPYEFSGGMRQRVMIAMALVLNPQILIADEPTTALDVSTQNQLLKLMKRLHEHIETSILFITHDLSLVYQFCDDMIVMKDGCVVESGRVKDIFKQPQSDYTKRLINAIPDLHASKSPRPMSQQTLLKLNDVSVDYVKQDGDIYRAVNKVNIEVKKGESLGIVGESGSGKSSLAKALVGLNKVSEGMIWYRDLPLNLFSKEEMKSLRQDIQMIFQDPYASINPRFKVIDIIGRPLKLHGFAKSKDDLVKQVIHLLKRVGLDEHFLYRYPHELSGGQRQRVSIARAIGIKPKLLICDEAVSALDVSVQKDIIQLLKQLQEDLGLTYIFITHDMGVIKDMCDRIAVMQNGDIVEVNDAESLIEDPQAPYTKMLISHVPTVPKHVLRG</sequence>
<comment type="caution">
    <text evidence="6">The sequence shown here is derived from an EMBL/GenBank/DDBJ whole genome shotgun (WGS) entry which is preliminary data.</text>
</comment>
<dbReference type="GO" id="GO:0016887">
    <property type="term" value="F:ATP hydrolysis activity"/>
    <property type="evidence" value="ECO:0007669"/>
    <property type="project" value="InterPro"/>
</dbReference>
<dbReference type="AlphaFoldDB" id="A0A2T4PY25"/>
<protein>
    <submittedName>
        <fullName evidence="6">ABC transporter ATP-binding protein</fullName>
    </submittedName>
</protein>
<dbReference type="FunFam" id="3.40.50.300:FF:000016">
    <property type="entry name" value="Oligopeptide ABC transporter ATP-binding component"/>
    <property type="match status" value="2"/>
</dbReference>
<evidence type="ECO:0000313" key="7">
    <source>
        <dbReference type="Proteomes" id="UP000240717"/>
    </source>
</evidence>
<dbReference type="Gene3D" id="3.40.50.300">
    <property type="entry name" value="P-loop containing nucleotide triphosphate hydrolases"/>
    <property type="match status" value="2"/>
</dbReference>
<dbReference type="GO" id="GO:0005524">
    <property type="term" value="F:ATP binding"/>
    <property type="evidence" value="ECO:0007669"/>
    <property type="project" value="UniProtKB-KW"/>
</dbReference>
<evidence type="ECO:0000313" key="6">
    <source>
        <dbReference type="EMBL" id="PTI49844.1"/>
    </source>
</evidence>
<accession>A0A2T4PY25</accession>
<evidence type="ECO:0000256" key="4">
    <source>
        <dbReference type="ARBA" id="ARBA00022840"/>
    </source>
</evidence>
<name>A0A2T4PY25_STAWA</name>
<comment type="similarity">
    <text evidence="1">Belongs to the ABC transporter superfamily.</text>
</comment>
<dbReference type="InterPro" id="IPR050319">
    <property type="entry name" value="ABC_transp_ATP-bind"/>
</dbReference>
<gene>
    <name evidence="6" type="ORF">BU085_11040</name>
</gene>
<dbReference type="NCBIfam" id="NF007739">
    <property type="entry name" value="PRK10419.1"/>
    <property type="match status" value="2"/>
</dbReference>
<dbReference type="Pfam" id="PF00005">
    <property type="entry name" value="ABC_tran"/>
    <property type="match status" value="2"/>
</dbReference>
<dbReference type="NCBIfam" id="NF010167">
    <property type="entry name" value="PRK13648.1"/>
    <property type="match status" value="2"/>
</dbReference>
<feature type="domain" description="ABC transporter" evidence="5">
    <location>
        <begin position="5"/>
        <end position="256"/>
    </location>
</feature>
<dbReference type="PROSITE" id="PS00211">
    <property type="entry name" value="ABC_TRANSPORTER_1"/>
    <property type="match status" value="2"/>
</dbReference>
<dbReference type="Pfam" id="PF08352">
    <property type="entry name" value="oligo_HPY"/>
    <property type="match status" value="2"/>
</dbReference>
<evidence type="ECO:0000256" key="2">
    <source>
        <dbReference type="ARBA" id="ARBA00022448"/>
    </source>
</evidence>
<dbReference type="InterPro" id="IPR017871">
    <property type="entry name" value="ABC_transporter-like_CS"/>
</dbReference>
<dbReference type="NCBIfam" id="NF008453">
    <property type="entry name" value="PRK11308.1"/>
    <property type="match status" value="2"/>
</dbReference>
<proteinExistence type="inferred from homology"/>
<dbReference type="GO" id="GO:0055085">
    <property type="term" value="P:transmembrane transport"/>
    <property type="evidence" value="ECO:0007669"/>
    <property type="project" value="UniProtKB-ARBA"/>
</dbReference>
<dbReference type="InterPro" id="IPR003439">
    <property type="entry name" value="ABC_transporter-like_ATP-bd"/>
</dbReference>
<dbReference type="InterPro" id="IPR003593">
    <property type="entry name" value="AAA+_ATPase"/>
</dbReference>
<dbReference type="RefSeq" id="WP_107532582.1">
    <property type="nucleotide sequence ID" value="NZ_PZEV01000047.1"/>
</dbReference>